<dbReference type="SUPFAM" id="SSF48403">
    <property type="entry name" value="Ankyrin repeat"/>
    <property type="match status" value="1"/>
</dbReference>
<organism evidence="6 7">
    <name type="scientific">Triparma retinervis</name>
    <dbReference type="NCBI Taxonomy" id="2557542"/>
    <lineage>
        <taxon>Eukaryota</taxon>
        <taxon>Sar</taxon>
        <taxon>Stramenopiles</taxon>
        <taxon>Ochrophyta</taxon>
        <taxon>Bolidophyceae</taxon>
        <taxon>Parmales</taxon>
        <taxon>Triparmaceae</taxon>
        <taxon>Triparma</taxon>
    </lineage>
</organism>
<evidence type="ECO:0000256" key="4">
    <source>
        <dbReference type="SAM" id="MobiDB-lite"/>
    </source>
</evidence>
<dbReference type="OrthoDB" id="20872at2759"/>
<dbReference type="InterPro" id="IPR001202">
    <property type="entry name" value="WW_dom"/>
</dbReference>
<evidence type="ECO:0000313" key="7">
    <source>
        <dbReference type="Proteomes" id="UP001165082"/>
    </source>
</evidence>
<dbReference type="PROSITE" id="PS50088">
    <property type="entry name" value="ANK_REPEAT"/>
    <property type="match status" value="3"/>
</dbReference>
<feature type="region of interest" description="Disordered" evidence="4">
    <location>
        <begin position="490"/>
        <end position="514"/>
    </location>
</feature>
<feature type="repeat" description="ANK" evidence="3">
    <location>
        <begin position="153"/>
        <end position="185"/>
    </location>
</feature>
<dbReference type="SMART" id="SM00248">
    <property type="entry name" value="ANK"/>
    <property type="match status" value="5"/>
</dbReference>
<feature type="repeat" description="ANK" evidence="3">
    <location>
        <begin position="186"/>
        <end position="218"/>
    </location>
</feature>
<evidence type="ECO:0000256" key="1">
    <source>
        <dbReference type="ARBA" id="ARBA00022737"/>
    </source>
</evidence>
<gene>
    <name evidence="6" type="ORF">TrRE_jg6686</name>
</gene>
<name>A0A9W7AUH9_9STRA</name>
<feature type="repeat" description="ANK" evidence="3">
    <location>
        <begin position="120"/>
        <end position="152"/>
    </location>
</feature>
<evidence type="ECO:0000256" key="2">
    <source>
        <dbReference type="ARBA" id="ARBA00023043"/>
    </source>
</evidence>
<proteinExistence type="predicted"/>
<dbReference type="Pfam" id="PF00023">
    <property type="entry name" value="Ank"/>
    <property type="match status" value="1"/>
</dbReference>
<keyword evidence="1" id="KW-0677">Repeat</keyword>
<dbReference type="PROSITE" id="PS50297">
    <property type="entry name" value="ANK_REP_REGION"/>
    <property type="match status" value="2"/>
</dbReference>
<feature type="compositionally biased region" description="Low complexity" evidence="4">
    <location>
        <begin position="321"/>
        <end position="354"/>
    </location>
</feature>
<dbReference type="PROSITE" id="PS01159">
    <property type="entry name" value="WW_DOMAIN_1"/>
    <property type="match status" value="1"/>
</dbReference>
<reference evidence="6" key="1">
    <citation type="submission" date="2022-07" db="EMBL/GenBank/DDBJ databases">
        <title>Genome analysis of Parmales, a sister group of diatoms, reveals the evolutionary specialization of diatoms from phago-mixotrophs to photoautotrophs.</title>
        <authorList>
            <person name="Ban H."/>
            <person name="Sato S."/>
            <person name="Yoshikawa S."/>
            <person name="Kazumasa Y."/>
            <person name="Nakamura Y."/>
            <person name="Ichinomiya M."/>
            <person name="Saitoh K."/>
            <person name="Sato N."/>
            <person name="Blanc-Mathieu R."/>
            <person name="Endo H."/>
            <person name="Kuwata A."/>
            <person name="Ogata H."/>
        </authorList>
    </citation>
    <scope>NUCLEOTIDE SEQUENCE</scope>
</reference>
<keyword evidence="7" id="KW-1185">Reference proteome</keyword>
<comment type="caution">
    <text evidence="6">The sequence shown here is derived from an EMBL/GenBank/DDBJ whole genome shotgun (WGS) entry which is preliminary data.</text>
</comment>
<dbReference type="Gene3D" id="1.25.40.20">
    <property type="entry name" value="Ankyrin repeat-containing domain"/>
    <property type="match status" value="1"/>
</dbReference>
<dbReference type="PANTHER" id="PTHR24198:SF165">
    <property type="entry name" value="ANKYRIN REPEAT-CONTAINING PROTEIN-RELATED"/>
    <property type="match status" value="1"/>
</dbReference>
<feature type="domain" description="WW" evidence="5">
    <location>
        <begin position="372"/>
        <end position="397"/>
    </location>
</feature>
<evidence type="ECO:0000259" key="5">
    <source>
        <dbReference type="PROSITE" id="PS01159"/>
    </source>
</evidence>
<accession>A0A9W7AUH9</accession>
<feature type="compositionally biased region" description="Polar residues" evidence="4">
    <location>
        <begin position="304"/>
        <end position="315"/>
    </location>
</feature>
<sequence>MTTVTICDLEEDTCRYNLEIRVRLISVFDEPEWNKRMGKLHGPLNADSTFFMIDLDPDEYDMDGVSDRVKVVGKNFEIVGKHEQRKALLALLENDELRFEVLKTMVKAGCSITERYPDLDNGSALFFTAFSGSKEACKVLLKLGADPNVLNDNGWTAAMIAASQGKSNAMRILVEGGADMEVKNDSGWTALLVAANAGKKKAVKMLLLMGASPHAKNNYGKNAYDLAYDSGHKEVMNVLHSNGIGPSEDAVAAGDARKLLPSLAGSEGGGMKGPRRSRRVGRRRSFAGTSTAIPLYMQDEESNEQSGQSPSQSIAQKLHTPSPNKSSILPPLSNSPSNTSSIASNSPAATSPAPSNFYVDPKQLQLALANGWTKSIDEVSGCEYFYHTDGRSSWTIPVNDGTWILPGAAKEPAPYNPDVDVYKGAKDSVTGETFKALALSKKKKDDERRAPESRKTIEIRERREREQSLHHIRQTREIERLAFMDAEQRHKKKAIDKSKYLGNYTKDKTRRRSF</sequence>
<dbReference type="InterPro" id="IPR036770">
    <property type="entry name" value="Ankyrin_rpt-contain_sf"/>
</dbReference>
<feature type="compositionally biased region" description="Basic residues" evidence="4">
    <location>
        <begin position="273"/>
        <end position="285"/>
    </location>
</feature>
<dbReference type="EMBL" id="BRXZ01001584">
    <property type="protein sequence ID" value="GMH74619.1"/>
    <property type="molecule type" value="Genomic_DNA"/>
</dbReference>
<dbReference type="Proteomes" id="UP001165082">
    <property type="component" value="Unassembled WGS sequence"/>
</dbReference>
<dbReference type="InterPro" id="IPR002110">
    <property type="entry name" value="Ankyrin_rpt"/>
</dbReference>
<evidence type="ECO:0000313" key="6">
    <source>
        <dbReference type="EMBL" id="GMH74619.1"/>
    </source>
</evidence>
<protein>
    <recommendedName>
        <fullName evidence="5">WW domain-containing protein</fullName>
    </recommendedName>
</protein>
<dbReference type="Pfam" id="PF12796">
    <property type="entry name" value="Ank_2"/>
    <property type="match status" value="1"/>
</dbReference>
<dbReference type="PANTHER" id="PTHR24198">
    <property type="entry name" value="ANKYRIN REPEAT AND PROTEIN KINASE DOMAIN-CONTAINING PROTEIN"/>
    <property type="match status" value="1"/>
</dbReference>
<feature type="region of interest" description="Disordered" evidence="4">
    <location>
        <begin position="261"/>
        <end position="354"/>
    </location>
</feature>
<dbReference type="AlphaFoldDB" id="A0A9W7AUH9"/>
<keyword evidence="2 3" id="KW-0040">ANK repeat</keyword>
<evidence type="ECO:0000256" key="3">
    <source>
        <dbReference type="PROSITE-ProRule" id="PRU00023"/>
    </source>
</evidence>